<evidence type="ECO:0008006" key="3">
    <source>
        <dbReference type="Google" id="ProtNLM"/>
    </source>
</evidence>
<dbReference type="EMBL" id="CP155447">
    <property type="protein sequence ID" value="XBH05687.1"/>
    <property type="molecule type" value="Genomic_DNA"/>
</dbReference>
<accession>A0AAU7CL74</accession>
<organism evidence="2">
    <name type="scientific">Singulisphaera sp. Ch08</name>
    <dbReference type="NCBI Taxonomy" id="3120278"/>
    <lineage>
        <taxon>Bacteria</taxon>
        <taxon>Pseudomonadati</taxon>
        <taxon>Planctomycetota</taxon>
        <taxon>Planctomycetia</taxon>
        <taxon>Isosphaerales</taxon>
        <taxon>Isosphaeraceae</taxon>
        <taxon>Singulisphaera</taxon>
    </lineage>
</organism>
<feature type="region of interest" description="Disordered" evidence="1">
    <location>
        <begin position="94"/>
        <end position="114"/>
    </location>
</feature>
<dbReference type="SUPFAM" id="SSF101386">
    <property type="entry name" value="all-alpha NTP pyrophosphatases"/>
    <property type="match status" value="1"/>
</dbReference>
<dbReference type="Gene3D" id="1.10.3420.10">
    <property type="entry name" value="putative ntp pyrophosphohydrolase like domain"/>
    <property type="match status" value="1"/>
</dbReference>
<dbReference type="RefSeq" id="WP_406698535.1">
    <property type="nucleotide sequence ID" value="NZ_CP155447.1"/>
</dbReference>
<dbReference type="AlphaFoldDB" id="A0AAU7CL74"/>
<protein>
    <recommendedName>
        <fullName evidence="3">HAD family hydrolase</fullName>
    </recommendedName>
</protein>
<dbReference type="Pfam" id="PF01503">
    <property type="entry name" value="PRA-PH"/>
    <property type="match status" value="1"/>
</dbReference>
<name>A0AAU7CL74_9BACT</name>
<gene>
    <name evidence="2" type="ORF">V5E97_06600</name>
</gene>
<feature type="compositionally biased region" description="Basic and acidic residues" evidence="1">
    <location>
        <begin position="97"/>
        <end position="106"/>
    </location>
</feature>
<evidence type="ECO:0000313" key="2">
    <source>
        <dbReference type="EMBL" id="XBH05687.1"/>
    </source>
</evidence>
<evidence type="ECO:0000256" key="1">
    <source>
        <dbReference type="SAM" id="MobiDB-lite"/>
    </source>
</evidence>
<dbReference type="InterPro" id="IPR021130">
    <property type="entry name" value="PRib-ATP_PPHydrolase-like"/>
</dbReference>
<proteinExistence type="predicted"/>
<reference evidence="2" key="1">
    <citation type="submission" date="2024-05" db="EMBL/GenBank/DDBJ databases">
        <title>Planctomycetes of the genus Singulisphaera possess chitinolytic capabilities.</title>
        <authorList>
            <person name="Ivanova A."/>
        </authorList>
    </citation>
    <scope>NUCLEOTIDE SEQUENCE</scope>
    <source>
        <strain evidence="2">Ch08T</strain>
    </source>
</reference>
<dbReference type="InterPro" id="IPR023292">
    <property type="entry name" value="NTP_PyroPHydrolase-like_dom_sf"/>
</dbReference>
<sequence length="178" mass="19512">MSRDWCQDLTEFHAAMCPEQIGDHPLFPSSDVIDLRIRLMDEELSETITAIDDKNLVEVADGLADLIYVAIGTAVAFGIDLRPVWDEVHGSNMAKAGGEKREDGKRLKPPGWTPPDIALILNQQTKRWEASQGPVCQGHGERAEGSPKKCCDRAGEYNGFGSDGPLAFRCPESCSCHD</sequence>